<reference evidence="1 2" key="2">
    <citation type="submission" date="2018-11" db="EMBL/GenBank/DDBJ databases">
        <authorList>
            <consortium name="Pathogen Informatics"/>
        </authorList>
    </citation>
    <scope>NUCLEOTIDE SEQUENCE [LARGE SCALE GENOMIC DNA]</scope>
    <source>
        <strain evidence="1 2">NST_G2</strain>
    </source>
</reference>
<gene>
    <name evidence="1" type="ORF">SSLN_LOCUS17988</name>
</gene>
<dbReference type="AlphaFoldDB" id="A0A183TNE0"/>
<evidence type="ECO:0000313" key="3">
    <source>
        <dbReference type="WBParaSite" id="SSLN_0001866701-mRNA-1"/>
    </source>
</evidence>
<name>A0A183TNE0_SCHSO</name>
<keyword evidence="2" id="KW-1185">Reference proteome</keyword>
<proteinExistence type="predicted"/>
<reference evidence="3" key="1">
    <citation type="submission" date="2016-06" db="UniProtKB">
        <authorList>
            <consortium name="WormBaseParasite"/>
        </authorList>
    </citation>
    <scope>IDENTIFICATION</scope>
</reference>
<organism evidence="3">
    <name type="scientific">Schistocephalus solidus</name>
    <name type="common">Tapeworm</name>
    <dbReference type="NCBI Taxonomy" id="70667"/>
    <lineage>
        <taxon>Eukaryota</taxon>
        <taxon>Metazoa</taxon>
        <taxon>Spiralia</taxon>
        <taxon>Lophotrochozoa</taxon>
        <taxon>Platyhelminthes</taxon>
        <taxon>Cestoda</taxon>
        <taxon>Eucestoda</taxon>
        <taxon>Diphyllobothriidea</taxon>
        <taxon>Diphyllobothriidae</taxon>
        <taxon>Schistocephalus</taxon>
    </lineage>
</organism>
<sequence length="132" mass="15080">MPELPSCPMLLDDDEGVPRYLQLPRSTPAIFHNGYVLSADAPDNMMYCVVEFINDKSVAAVAKAWFVNEHCVMWPQNSKQRKYLLQNNMQAPANTKVYAVKVLKENVTLEKAKKLEKKLKRLMISLAPSHQF</sequence>
<accession>A0A183TNE0</accession>
<evidence type="ECO:0000313" key="1">
    <source>
        <dbReference type="EMBL" id="VDM04374.1"/>
    </source>
</evidence>
<dbReference type="Proteomes" id="UP000275846">
    <property type="component" value="Unassembled WGS sequence"/>
</dbReference>
<evidence type="ECO:0000313" key="2">
    <source>
        <dbReference type="Proteomes" id="UP000275846"/>
    </source>
</evidence>
<protein>
    <submittedName>
        <fullName evidence="3">BAH domain-containing protein</fullName>
    </submittedName>
</protein>
<dbReference type="WBParaSite" id="SSLN_0001866701-mRNA-1">
    <property type="protein sequence ID" value="SSLN_0001866701-mRNA-1"/>
    <property type="gene ID" value="SSLN_0001866701"/>
</dbReference>
<dbReference type="EMBL" id="UYSU01043478">
    <property type="protein sequence ID" value="VDM04374.1"/>
    <property type="molecule type" value="Genomic_DNA"/>
</dbReference>